<dbReference type="InterPro" id="IPR012745">
    <property type="entry name" value="Pseudoazurin"/>
</dbReference>
<evidence type="ECO:0000256" key="2">
    <source>
        <dbReference type="ARBA" id="ARBA00022448"/>
    </source>
</evidence>
<dbReference type="Gene3D" id="2.60.40.420">
    <property type="entry name" value="Cupredoxins - blue copper proteins"/>
    <property type="match status" value="1"/>
</dbReference>
<feature type="domain" description="Blue (type 1) copper" evidence="10">
    <location>
        <begin position="29"/>
        <end position="115"/>
    </location>
</feature>
<dbReference type="Pfam" id="PF00127">
    <property type="entry name" value="Copper-bind"/>
    <property type="match status" value="1"/>
</dbReference>
<evidence type="ECO:0000256" key="7">
    <source>
        <dbReference type="NCBIfam" id="TIGR02375"/>
    </source>
</evidence>
<reference evidence="11 12" key="1">
    <citation type="submission" date="2015-02" db="EMBL/GenBank/DDBJ databases">
        <title>Genome sequene of Rhodovulum sulfidophilum DSM 2351.</title>
        <authorList>
            <person name="Nagao N."/>
        </authorList>
    </citation>
    <scope>NUCLEOTIDE SEQUENCE [LARGE SCALE GENOMIC DNA]</scope>
    <source>
        <strain evidence="11 12">DSM 2351</strain>
    </source>
</reference>
<dbReference type="GO" id="GO:0009055">
    <property type="term" value="F:electron transfer activity"/>
    <property type="evidence" value="ECO:0007669"/>
    <property type="project" value="InterPro"/>
</dbReference>
<feature type="binding site" evidence="8">
    <location>
        <position position="109"/>
    </location>
    <ligand>
        <name>Cu cation</name>
        <dbReference type="ChEBI" id="CHEBI:23378"/>
    </ligand>
</feature>
<dbReference type="SUPFAM" id="SSF49503">
    <property type="entry name" value="Cupredoxins"/>
    <property type="match status" value="1"/>
</dbReference>
<evidence type="ECO:0000256" key="8">
    <source>
        <dbReference type="PIRSR" id="PIRSR602386-1"/>
    </source>
</evidence>
<dbReference type="Proteomes" id="UP000064912">
    <property type="component" value="Chromosome"/>
</dbReference>
<keyword evidence="6 8" id="KW-0186">Copper</keyword>
<protein>
    <recommendedName>
        <fullName evidence="7">Pseudoazurin</fullName>
    </recommendedName>
</protein>
<evidence type="ECO:0000256" key="4">
    <source>
        <dbReference type="ARBA" id="ARBA00022764"/>
    </source>
</evidence>
<accession>A0A0D6B6M9</accession>
<dbReference type="PRINTS" id="PR00155">
    <property type="entry name" value="AMICYANIN"/>
</dbReference>
<feature type="binding site" evidence="8">
    <location>
        <position position="104"/>
    </location>
    <ligand>
        <name>Cu cation</name>
        <dbReference type="ChEBI" id="CHEBI:23378"/>
    </ligand>
</feature>
<keyword evidence="9" id="KW-0732">Signal</keyword>
<dbReference type="InterPro" id="IPR000923">
    <property type="entry name" value="BlueCu_1"/>
</dbReference>
<dbReference type="CDD" id="cd04218">
    <property type="entry name" value="Pseudoazurin"/>
    <property type="match status" value="1"/>
</dbReference>
<organism evidence="11 12">
    <name type="scientific">Rhodovulum sulfidophilum</name>
    <name type="common">Rhodobacter sulfidophilus</name>
    <dbReference type="NCBI Taxonomy" id="35806"/>
    <lineage>
        <taxon>Bacteria</taxon>
        <taxon>Pseudomonadati</taxon>
        <taxon>Pseudomonadota</taxon>
        <taxon>Alphaproteobacteria</taxon>
        <taxon>Rhodobacterales</taxon>
        <taxon>Paracoccaceae</taxon>
        <taxon>Rhodovulum</taxon>
    </lineage>
</organism>
<dbReference type="EMBL" id="AP014800">
    <property type="protein sequence ID" value="BAQ70793.1"/>
    <property type="molecule type" value="Genomic_DNA"/>
</dbReference>
<evidence type="ECO:0000259" key="10">
    <source>
        <dbReference type="Pfam" id="PF00127"/>
    </source>
</evidence>
<dbReference type="eggNOG" id="COG3794">
    <property type="taxonomic scope" value="Bacteria"/>
</dbReference>
<evidence type="ECO:0000256" key="5">
    <source>
        <dbReference type="ARBA" id="ARBA00022982"/>
    </source>
</evidence>
<keyword evidence="5" id="KW-0249">Electron transport</keyword>
<comment type="subcellular location">
    <subcellularLocation>
        <location evidence="1">Periplasm</location>
    </subcellularLocation>
</comment>
<evidence type="ECO:0000313" key="12">
    <source>
        <dbReference type="Proteomes" id="UP000064912"/>
    </source>
</evidence>
<dbReference type="InterPro" id="IPR001235">
    <property type="entry name" value="Copper_blue_Plastocyanin"/>
</dbReference>
<dbReference type="PATRIC" id="fig|35806.4.peg.3762"/>
<dbReference type="NCBIfam" id="TIGR02375">
    <property type="entry name" value="pseudoazurin"/>
    <property type="match status" value="1"/>
</dbReference>
<evidence type="ECO:0000313" key="11">
    <source>
        <dbReference type="EMBL" id="BAQ70793.1"/>
    </source>
</evidence>
<dbReference type="KEGG" id="rsu:NHU_03661"/>
<sequence length="155" mass="16637">MMRRLALSVLLPAMILSAPFAAAKTVEVKMLNRNASGPMVYEPDYLVMEPGDTVRFLPTAPGHNAGSIDEMLPAGAEPFKGQINEKIEVTLTEPGIYGIKCSPHFAMGMVMLIQVGTQPAAEADLPAGLPARADKRLREIIARQDTGSEQAEAHP</sequence>
<evidence type="ECO:0000256" key="9">
    <source>
        <dbReference type="SAM" id="SignalP"/>
    </source>
</evidence>
<dbReference type="PRINTS" id="PR00156">
    <property type="entry name" value="COPPERBLUE"/>
</dbReference>
<feature type="chain" id="PRO_5002301217" description="Pseudoazurin" evidence="9">
    <location>
        <begin position="24"/>
        <end position="155"/>
    </location>
</feature>
<dbReference type="AlphaFoldDB" id="A0A0D6B6M9"/>
<evidence type="ECO:0000256" key="3">
    <source>
        <dbReference type="ARBA" id="ARBA00022723"/>
    </source>
</evidence>
<dbReference type="GO" id="GO:0005507">
    <property type="term" value="F:copper ion binding"/>
    <property type="evidence" value="ECO:0007669"/>
    <property type="project" value="UniProtKB-UniRule"/>
</dbReference>
<feature type="binding site" evidence="8">
    <location>
        <position position="63"/>
    </location>
    <ligand>
        <name>Cu cation</name>
        <dbReference type="ChEBI" id="CHEBI:23378"/>
    </ligand>
</feature>
<evidence type="ECO:0000256" key="6">
    <source>
        <dbReference type="ARBA" id="ARBA00023008"/>
    </source>
</evidence>
<name>A0A0D6B6M9_RHOSU</name>
<dbReference type="GO" id="GO:0042597">
    <property type="term" value="C:periplasmic space"/>
    <property type="evidence" value="ECO:0007669"/>
    <property type="project" value="UniProtKB-SubCell"/>
</dbReference>
<evidence type="ECO:0000256" key="1">
    <source>
        <dbReference type="ARBA" id="ARBA00004418"/>
    </source>
</evidence>
<keyword evidence="4" id="KW-0574">Periplasm</keyword>
<gene>
    <name evidence="11" type="ORF">NHU_03661</name>
</gene>
<feature type="binding site" evidence="8">
    <location>
        <position position="101"/>
    </location>
    <ligand>
        <name>Cu cation</name>
        <dbReference type="ChEBI" id="CHEBI:23378"/>
    </ligand>
</feature>
<keyword evidence="2" id="KW-0813">Transport</keyword>
<dbReference type="InterPro" id="IPR002386">
    <property type="entry name" value="Amicyanin/Pseudoazurin"/>
</dbReference>
<comment type="cofactor">
    <cofactor evidence="8">
        <name>Cu cation</name>
        <dbReference type="ChEBI" id="CHEBI:23378"/>
    </cofactor>
    <text evidence="8">Binds 1 copper ion per subunit.</text>
</comment>
<dbReference type="InterPro" id="IPR008972">
    <property type="entry name" value="Cupredoxin"/>
</dbReference>
<keyword evidence="3 8" id="KW-0479">Metal-binding</keyword>
<feature type="signal peptide" evidence="9">
    <location>
        <begin position="1"/>
        <end position="23"/>
    </location>
</feature>
<proteinExistence type="predicted"/>